<evidence type="ECO:0000256" key="11">
    <source>
        <dbReference type="PROSITE-ProRule" id="PRU00703"/>
    </source>
</evidence>
<keyword evidence="15" id="KW-1185">Reference proteome</keyword>
<dbReference type="Pfam" id="PF02272">
    <property type="entry name" value="DHHA1"/>
    <property type="match status" value="1"/>
</dbReference>
<evidence type="ECO:0000313" key="14">
    <source>
        <dbReference type="EMBL" id="KAF1086492.1"/>
    </source>
</evidence>
<evidence type="ECO:0000256" key="6">
    <source>
        <dbReference type="ARBA" id="ARBA00022695"/>
    </source>
</evidence>
<evidence type="ECO:0000313" key="15">
    <source>
        <dbReference type="Proteomes" id="UP000798488"/>
    </source>
</evidence>
<dbReference type="GO" id="GO:0000049">
    <property type="term" value="F:tRNA binding"/>
    <property type="evidence" value="ECO:0007669"/>
    <property type="project" value="UniProtKB-KW"/>
</dbReference>
<keyword evidence="3" id="KW-0820">tRNA-binding</keyword>
<dbReference type="InterPro" id="IPR002646">
    <property type="entry name" value="PolA_pol_head_dom"/>
</dbReference>
<feature type="domain" description="CBS" evidence="13">
    <location>
        <begin position="376"/>
        <end position="431"/>
    </location>
</feature>
<name>A0A9D2WRV9_9FIRM</name>
<evidence type="ECO:0000256" key="9">
    <source>
        <dbReference type="ARBA" id="ARBA00022842"/>
    </source>
</evidence>
<dbReference type="InterPro" id="IPR046342">
    <property type="entry name" value="CBS_dom_sf"/>
</dbReference>
<dbReference type="InterPro" id="IPR038763">
    <property type="entry name" value="DHH_sf"/>
</dbReference>
<dbReference type="Gene3D" id="3.10.310.30">
    <property type="match status" value="1"/>
</dbReference>
<dbReference type="AlphaFoldDB" id="A0A9D2WRV9"/>
<dbReference type="InterPro" id="IPR000644">
    <property type="entry name" value="CBS_dom"/>
</dbReference>
<dbReference type="PANTHER" id="PTHR47788">
    <property type="entry name" value="POLYA POLYMERASE"/>
    <property type="match status" value="1"/>
</dbReference>
<dbReference type="GO" id="GO:0008033">
    <property type="term" value="P:tRNA processing"/>
    <property type="evidence" value="ECO:0007669"/>
    <property type="project" value="UniProtKB-KW"/>
</dbReference>
<dbReference type="SMART" id="SM00116">
    <property type="entry name" value="CBS"/>
    <property type="match status" value="2"/>
</dbReference>
<dbReference type="Pfam" id="PF01743">
    <property type="entry name" value="PolyA_pol"/>
    <property type="match status" value="1"/>
</dbReference>
<dbReference type="GO" id="GO:0046872">
    <property type="term" value="F:metal ion binding"/>
    <property type="evidence" value="ECO:0007669"/>
    <property type="project" value="UniProtKB-KW"/>
</dbReference>
<dbReference type="RefSeq" id="WP_161820647.1">
    <property type="nucleotide sequence ID" value="NZ_LSRS01000001.1"/>
</dbReference>
<accession>A0A9D2WRV9</accession>
<keyword evidence="9" id="KW-0460">Magnesium</keyword>
<comment type="cofactor">
    <cofactor evidence="1">
        <name>Mg(2+)</name>
        <dbReference type="ChEBI" id="CHEBI:18420"/>
    </cofactor>
</comment>
<dbReference type="EC" id="2.7.7.72" evidence="14"/>
<keyword evidence="8" id="KW-0547">Nucleotide-binding</keyword>
<dbReference type="Pfam" id="PF12627">
    <property type="entry name" value="PolyA_pol_RNAbd"/>
    <property type="match status" value="1"/>
</dbReference>
<comment type="caution">
    <text evidence="14">The sequence shown here is derived from an EMBL/GenBank/DDBJ whole genome shotgun (WGS) entry which is preliminary data.</text>
</comment>
<evidence type="ECO:0000256" key="2">
    <source>
        <dbReference type="ARBA" id="ARBA00007265"/>
    </source>
</evidence>
<dbReference type="SUPFAM" id="SSF81891">
    <property type="entry name" value="Poly A polymerase C-terminal region-like"/>
    <property type="match status" value="1"/>
</dbReference>
<evidence type="ECO:0000256" key="1">
    <source>
        <dbReference type="ARBA" id="ARBA00001946"/>
    </source>
</evidence>
<dbReference type="Proteomes" id="UP000798488">
    <property type="component" value="Unassembled WGS sequence"/>
</dbReference>
<evidence type="ECO:0000256" key="3">
    <source>
        <dbReference type="ARBA" id="ARBA00022555"/>
    </source>
</evidence>
<dbReference type="SUPFAM" id="SSF81301">
    <property type="entry name" value="Nucleotidyltransferase"/>
    <property type="match status" value="1"/>
</dbReference>
<keyword evidence="6 14" id="KW-0548">Nucleotidyltransferase</keyword>
<keyword evidence="7" id="KW-0479">Metal-binding</keyword>
<dbReference type="InterPro" id="IPR043519">
    <property type="entry name" value="NT_sf"/>
</dbReference>
<dbReference type="PROSITE" id="PS51371">
    <property type="entry name" value="CBS"/>
    <property type="match status" value="2"/>
</dbReference>
<dbReference type="Pfam" id="PF01368">
    <property type="entry name" value="DHH"/>
    <property type="match status" value="1"/>
</dbReference>
<dbReference type="GO" id="GO:0000166">
    <property type="term" value="F:nucleotide binding"/>
    <property type="evidence" value="ECO:0007669"/>
    <property type="project" value="UniProtKB-KW"/>
</dbReference>
<evidence type="ECO:0000256" key="10">
    <source>
        <dbReference type="ARBA" id="ARBA00022884"/>
    </source>
</evidence>
<organism evidence="14 15">
    <name type="scientific">Sporotomaculum syntrophicum</name>
    <dbReference type="NCBI Taxonomy" id="182264"/>
    <lineage>
        <taxon>Bacteria</taxon>
        <taxon>Bacillati</taxon>
        <taxon>Bacillota</taxon>
        <taxon>Clostridia</taxon>
        <taxon>Eubacteriales</taxon>
        <taxon>Desulfallaceae</taxon>
        <taxon>Sporotomaculum</taxon>
    </lineage>
</organism>
<dbReference type="InterPro" id="IPR003156">
    <property type="entry name" value="DHHA1_dom"/>
</dbReference>
<comment type="similarity">
    <text evidence="2 12">Belongs to the tRNA nucleotidyltransferase/poly(A) polymerase family.</text>
</comment>
<evidence type="ECO:0000256" key="5">
    <source>
        <dbReference type="ARBA" id="ARBA00022694"/>
    </source>
</evidence>
<feature type="domain" description="CBS" evidence="13">
    <location>
        <begin position="314"/>
        <end position="372"/>
    </location>
</feature>
<dbReference type="CDD" id="cd04595">
    <property type="entry name" value="CBS_pair_DHH_polyA_Pol_assoc"/>
    <property type="match status" value="1"/>
</dbReference>
<gene>
    <name evidence="14" type="primary">cca_1</name>
    <name evidence="14" type="ORF">SPSYN_00211</name>
</gene>
<dbReference type="InterPro" id="IPR001667">
    <property type="entry name" value="DDH_dom"/>
</dbReference>
<evidence type="ECO:0000259" key="13">
    <source>
        <dbReference type="PROSITE" id="PS51371"/>
    </source>
</evidence>
<protein>
    <submittedName>
        <fullName evidence="14">CCA-adding enzyme</fullName>
        <ecNumber evidence="14">2.7.7.72</ecNumber>
    </submittedName>
</protein>
<dbReference type="EMBL" id="LSRS01000001">
    <property type="protein sequence ID" value="KAF1086492.1"/>
    <property type="molecule type" value="Genomic_DNA"/>
</dbReference>
<proteinExistence type="inferred from homology"/>
<reference evidence="14" key="1">
    <citation type="submission" date="2016-02" db="EMBL/GenBank/DDBJ databases">
        <title>Draft Genome Sequence of Sporotomaculum syntrophicum Strain FB, a Syntrophic Benzoate Degrader.</title>
        <authorList>
            <person name="Nobu M.K."/>
            <person name="Narihiro T."/>
            <person name="Qiu Y.-L."/>
            <person name="Ohashi A."/>
            <person name="Liu W.-T."/>
            <person name="Yuji S."/>
        </authorList>
    </citation>
    <scope>NUCLEOTIDE SEQUENCE</scope>
    <source>
        <strain evidence="14">FB</strain>
    </source>
</reference>
<dbReference type="Gene3D" id="3.30.460.10">
    <property type="entry name" value="Beta Polymerase, domain 2"/>
    <property type="match status" value="1"/>
</dbReference>
<dbReference type="Gene3D" id="3.90.1640.10">
    <property type="entry name" value="inorganic pyrophosphatase (n-terminal core)"/>
    <property type="match status" value="1"/>
</dbReference>
<evidence type="ECO:0000256" key="7">
    <source>
        <dbReference type="ARBA" id="ARBA00022723"/>
    </source>
</evidence>
<dbReference type="Gene3D" id="1.10.3090.10">
    <property type="entry name" value="cca-adding enzyme, domain 2"/>
    <property type="match status" value="1"/>
</dbReference>
<evidence type="ECO:0000256" key="8">
    <source>
        <dbReference type="ARBA" id="ARBA00022741"/>
    </source>
</evidence>
<dbReference type="InterPro" id="IPR032828">
    <property type="entry name" value="PolyA_RNA-bd"/>
</dbReference>
<keyword evidence="4 12" id="KW-0808">Transferase</keyword>
<dbReference type="OrthoDB" id="9805698at2"/>
<dbReference type="PANTHER" id="PTHR47788:SF1">
    <property type="entry name" value="A-ADDING TRNA NUCLEOTIDYLTRANSFERASE"/>
    <property type="match status" value="1"/>
</dbReference>
<evidence type="ECO:0000256" key="12">
    <source>
        <dbReference type="RuleBase" id="RU003953"/>
    </source>
</evidence>
<dbReference type="Gene3D" id="3.10.580.10">
    <property type="entry name" value="CBS-domain"/>
    <property type="match status" value="1"/>
</dbReference>
<dbReference type="GO" id="GO:0004810">
    <property type="term" value="F:CCA tRNA nucleotidyltransferase activity"/>
    <property type="evidence" value="ECO:0007669"/>
    <property type="project" value="UniProtKB-EC"/>
</dbReference>
<dbReference type="CDD" id="cd05398">
    <property type="entry name" value="NT_ClassII-CCAase"/>
    <property type="match status" value="1"/>
</dbReference>
<dbReference type="InterPro" id="IPR052390">
    <property type="entry name" value="tRNA_nt/polyA_polymerase"/>
</dbReference>
<dbReference type="SUPFAM" id="SSF54631">
    <property type="entry name" value="CBS-domain pair"/>
    <property type="match status" value="1"/>
</dbReference>
<evidence type="ECO:0000256" key="4">
    <source>
        <dbReference type="ARBA" id="ARBA00022679"/>
    </source>
</evidence>
<keyword evidence="5" id="KW-0819">tRNA processing</keyword>
<dbReference type="SUPFAM" id="SSF64182">
    <property type="entry name" value="DHH phosphoesterases"/>
    <property type="match status" value="1"/>
</dbReference>
<sequence>MEIITTHTNTDMDGLSAMVAAQKLYPDARLVLPGKMSRNAEEFMSLHKDTINIHSLKQIDLKRVKRVIIVDTKSQRRVGKVAEILNQPGVDVHIYDHHPWADGDIRGSLEVVDTVGATVTLLVEKIRESGLPLTSLEATILCLGIYSDTGSLVFTSTTHRDVDAVSFLLQKGANLAVVADFLTRPMTNEQKELLKDLLVNTRQYQVNGAKVLLTGTKTDEYVVGLAVIAHTIAEIEQLDVVFVLAEMEDRVHIVGRSSIPQANVADILEHFGGGGHAAAAAAVVKNRVAGDVAEELLTVIYNKIQPPICAADIMTSPVKTLAPEMSIAEAGQIMLRYGHTGFPVVKGEKLIGVISRRDVEKAIHHGLGHAPVKGFMTVRVISVPGNMPVSELQDLMINHDIGRVPVVEAGKIVGIVSRTDILRTLHGEVQTRHRIIYNHHGQEGLSVYNIGLIMERTLSPTVQGILKEAGQIADRMGYKIYAAGGVVRDILLGQESLDVDLVVEGNGILLAEELAKLYDARVRQHQNFGTAEILFSDDFKIDVATARVEFYAYPAALPQVESSTLHQDLYRRDFTINAMAVALNESSYGNLIDFFDGRKDLQEHTVRVLHNLSFIEDPTRILRAIRFEQRYGFKIEPQTLKFLNETVNRDVLSRVSNERIGEELKHIFLEPQAGIMLRRMNELAVWPFIFPGVNYSEIEPALMNLHRALQQIIDWGMKVPEPRWLVYLIAILHRSDAEVARAVCEQYAVDKRSTEKLLAALQGWNRSADVLRQKPQHLKVSQQAQILLQMPWESSPLLLAILNDEESQERFRQLLNIIRDSKPKTSGEYIRNLGYRPGPVYREVLDALWREKLDGNLDTEEEEQAFMRDYLARVTKRSE</sequence>
<dbReference type="Pfam" id="PF00571">
    <property type="entry name" value="CBS"/>
    <property type="match status" value="2"/>
</dbReference>
<keyword evidence="10 12" id="KW-0694">RNA-binding</keyword>
<keyword evidence="11" id="KW-0129">CBS domain</keyword>